<organism evidence="2 3">
    <name type="scientific">Holothuria leucospilota</name>
    <name type="common">Black long sea cucumber</name>
    <name type="synonym">Mertensiothuria leucospilota</name>
    <dbReference type="NCBI Taxonomy" id="206669"/>
    <lineage>
        <taxon>Eukaryota</taxon>
        <taxon>Metazoa</taxon>
        <taxon>Echinodermata</taxon>
        <taxon>Eleutherozoa</taxon>
        <taxon>Echinozoa</taxon>
        <taxon>Holothuroidea</taxon>
        <taxon>Aspidochirotacea</taxon>
        <taxon>Aspidochirotida</taxon>
        <taxon>Holothuriidae</taxon>
        <taxon>Holothuria</taxon>
    </lineage>
</organism>
<dbReference type="InterPro" id="IPR007053">
    <property type="entry name" value="LRAT_dom"/>
</dbReference>
<dbReference type="AlphaFoldDB" id="A0A9Q1HFT2"/>
<accession>A0A9Q1HFT2</accession>
<gene>
    <name evidence="2" type="ORF">HOLleu_07702</name>
</gene>
<sequence length="254" mass="29182">MAERLAHAACRNTNAQKFKRYIRKHGGNNQMIGLCCGDCLSEWVSPEFLSNDNDANETITAEGQEFRLMKKRTLAESQFRLQKHHTPFPNHRAAEQCIKAAEHISYKTYKGFIMHHATVKAVKKDENGIRFILIHWKKLGCNNYEVVEDENVNLREKARCIIRCDYPEDYVRADSTELVIARATAWKGETNYGLFSNNCEHFAILQSRLPSKLPAELDNSKNKTHSSAGLRLWCDSCHRGGQKNFGKSCSWCIW</sequence>
<proteinExistence type="predicted"/>
<reference evidence="2" key="1">
    <citation type="submission" date="2021-10" db="EMBL/GenBank/DDBJ databases">
        <title>Tropical sea cucumber genome reveals ecological adaptation and Cuvierian tubules defense mechanism.</title>
        <authorList>
            <person name="Chen T."/>
        </authorList>
    </citation>
    <scope>NUCLEOTIDE SEQUENCE</scope>
    <source>
        <strain evidence="2">Nanhai2018</strain>
        <tissue evidence="2">Muscle</tissue>
    </source>
</reference>
<name>A0A9Q1HFT2_HOLLE</name>
<dbReference type="Pfam" id="PF04970">
    <property type="entry name" value="LRAT"/>
    <property type="match status" value="1"/>
</dbReference>
<feature type="domain" description="LRAT" evidence="1">
    <location>
        <begin position="163"/>
        <end position="204"/>
    </location>
</feature>
<dbReference type="EMBL" id="JAIZAY010000003">
    <property type="protein sequence ID" value="KAJ8044834.1"/>
    <property type="molecule type" value="Genomic_DNA"/>
</dbReference>
<evidence type="ECO:0000313" key="2">
    <source>
        <dbReference type="EMBL" id="KAJ8044834.1"/>
    </source>
</evidence>
<dbReference type="Proteomes" id="UP001152320">
    <property type="component" value="Chromosome 3"/>
</dbReference>
<protein>
    <recommendedName>
        <fullName evidence="1">LRAT domain-containing protein</fullName>
    </recommendedName>
</protein>
<dbReference type="Gene3D" id="3.90.1720.10">
    <property type="entry name" value="endopeptidase domain like (from Nostoc punctiforme)"/>
    <property type="match status" value="1"/>
</dbReference>
<evidence type="ECO:0000313" key="3">
    <source>
        <dbReference type="Proteomes" id="UP001152320"/>
    </source>
</evidence>
<evidence type="ECO:0000259" key="1">
    <source>
        <dbReference type="Pfam" id="PF04970"/>
    </source>
</evidence>
<keyword evidence="3" id="KW-1185">Reference proteome</keyword>
<comment type="caution">
    <text evidence="2">The sequence shown here is derived from an EMBL/GenBank/DDBJ whole genome shotgun (WGS) entry which is preliminary data.</text>
</comment>